<dbReference type="InterPro" id="IPR012156">
    <property type="entry name" value="Cold_shock_CspA"/>
</dbReference>
<organism evidence="4 5">
    <name type="scientific">Candidatus Yanofskybacteria bacterium RIFCSPLOWO2_02_FULL_47_9b</name>
    <dbReference type="NCBI Taxonomy" id="1802708"/>
    <lineage>
        <taxon>Bacteria</taxon>
        <taxon>Candidatus Yanofskyibacteriota</taxon>
    </lineage>
</organism>
<accession>A0A1F8H8R5</accession>
<evidence type="ECO:0000256" key="1">
    <source>
        <dbReference type="ARBA" id="ARBA00004496"/>
    </source>
</evidence>
<dbReference type="Pfam" id="PF00313">
    <property type="entry name" value="CSD"/>
    <property type="match status" value="1"/>
</dbReference>
<dbReference type="SUPFAM" id="SSF50249">
    <property type="entry name" value="Nucleic acid-binding proteins"/>
    <property type="match status" value="1"/>
</dbReference>
<dbReference type="GO" id="GO:0003676">
    <property type="term" value="F:nucleic acid binding"/>
    <property type="evidence" value="ECO:0007669"/>
    <property type="project" value="InterPro"/>
</dbReference>
<evidence type="ECO:0000313" key="4">
    <source>
        <dbReference type="EMBL" id="OGN33346.1"/>
    </source>
</evidence>
<evidence type="ECO:0000259" key="3">
    <source>
        <dbReference type="PROSITE" id="PS51857"/>
    </source>
</evidence>
<feature type="domain" description="CSD" evidence="3">
    <location>
        <begin position="1"/>
        <end position="66"/>
    </location>
</feature>
<dbReference type="GO" id="GO:0005737">
    <property type="term" value="C:cytoplasm"/>
    <property type="evidence" value="ECO:0007669"/>
    <property type="project" value="UniProtKB-SubCell"/>
</dbReference>
<evidence type="ECO:0000313" key="5">
    <source>
        <dbReference type="Proteomes" id="UP000178155"/>
    </source>
</evidence>
<comment type="caution">
    <text evidence="4">The sequence shown here is derived from an EMBL/GenBank/DDBJ whole genome shotgun (WGS) entry which is preliminary data.</text>
</comment>
<dbReference type="PROSITE" id="PS51857">
    <property type="entry name" value="CSD_2"/>
    <property type="match status" value="1"/>
</dbReference>
<dbReference type="Proteomes" id="UP000178155">
    <property type="component" value="Unassembled WGS sequence"/>
</dbReference>
<dbReference type="AlphaFoldDB" id="A0A1F8H8R5"/>
<dbReference type="PIRSF" id="PIRSF002599">
    <property type="entry name" value="Cold_shock_A"/>
    <property type="match status" value="1"/>
</dbReference>
<name>A0A1F8H8R5_9BACT</name>
<comment type="subcellular location">
    <subcellularLocation>
        <location evidence="1">Cytoplasm</location>
    </subcellularLocation>
</comment>
<keyword evidence="2" id="KW-0963">Cytoplasm</keyword>
<evidence type="ECO:0000256" key="2">
    <source>
        <dbReference type="ARBA" id="ARBA00022490"/>
    </source>
</evidence>
<dbReference type="InterPro" id="IPR011129">
    <property type="entry name" value="CSD"/>
</dbReference>
<dbReference type="InterPro" id="IPR012340">
    <property type="entry name" value="NA-bd_OB-fold"/>
</dbReference>
<dbReference type="SMART" id="SM00357">
    <property type="entry name" value="CSP"/>
    <property type="match status" value="1"/>
</dbReference>
<dbReference type="InterPro" id="IPR002059">
    <property type="entry name" value="CSP_DNA-bd"/>
</dbReference>
<dbReference type="EMBL" id="MGKW01000032">
    <property type="protein sequence ID" value="OGN33346.1"/>
    <property type="molecule type" value="Genomic_DNA"/>
</dbReference>
<gene>
    <name evidence="4" type="ORF">A3I39_00820</name>
</gene>
<reference evidence="4 5" key="1">
    <citation type="journal article" date="2016" name="Nat. Commun.">
        <title>Thousands of microbial genomes shed light on interconnected biogeochemical processes in an aquifer system.</title>
        <authorList>
            <person name="Anantharaman K."/>
            <person name="Brown C.T."/>
            <person name="Hug L.A."/>
            <person name="Sharon I."/>
            <person name="Castelle C.J."/>
            <person name="Probst A.J."/>
            <person name="Thomas B.C."/>
            <person name="Singh A."/>
            <person name="Wilkins M.J."/>
            <person name="Karaoz U."/>
            <person name="Brodie E.L."/>
            <person name="Williams K.H."/>
            <person name="Hubbard S.S."/>
            <person name="Banfield J.F."/>
        </authorList>
    </citation>
    <scope>NUCLEOTIDE SEQUENCE [LARGE SCALE GENOMIC DNA]</scope>
</reference>
<protein>
    <submittedName>
        <fullName evidence="4">Cold-shock protein</fullName>
    </submittedName>
</protein>
<sequence length="69" mass="7532">MTGIIKTILADKKFGFITVEGREKDLFFHKEKVVGVEFESLMVGDTVSFEIDETGPKGPAAINVTKVTA</sequence>
<dbReference type="CDD" id="cd04458">
    <property type="entry name" value="CSP_CDS"/>
    <property type="match status" value="1"/>
</dbReference>
<dbReference type="Gene3D" id="2.40.50.140">
    <property type="entry name" value="Nucleic acid-binding proteins"/>
    <property type="match status" value="1"/>
</dbReference>
<proteinExistence type="predicted"/>